<dbReference type="AlphaFoldDB" id="A0A1S8YLX3"/>
<evidence type="ECO:0000256" key="1">
    <source>
        <dbReference type="SAM" id="MobiDB-lite"/>
    </source>
</evidence>
<evidence type="ECO:0000313" key="3">
    <source>
        <dbReference type="Proteomes" id="UP000190667"/>
    </source>
</evidence>
<dbReference type="STRING" id="1926881.BTJ39_10595"/>
<accession>A0A1S8YLX3</accession>
<name>A0A1S8YLX3_9GAMM</name>
<organism evidence="2 3">
    <name type="scientific">Izhakiella australiensis</name>
    <dbReference type="NCBI Taxonomy" id="1926881"/>
    <lineage>
        <taxon>Bacteria</taxon>
        <taxon>Pseudomonadati</taxon>
        <taxon>Pseudomonadota</taxon>
        <taxon>Gammaproteobacteria</taxon>
        <taxon>Enterobacterales</taxon>
        <taxon>Erwiniaceae</taxon>
        <taxon>Izhakiella</taxon>
    </lineage>
</organism>
<dbReference type="EMBL" id="MRUL01000006">
    <property type="protein sequence ID" value="OON39888.1"/>
    <property type="molecule type" value="Genomic_DNA"/>
</dbReference>
<proteinExistence type="predicted"/>
<feature type="region of interest" description="Disordered" evidence="1">
    <location>
        <begin position="1"/>
        <end position="21"/>
    </location>
</feature>
<sequence length="61" mass="6546">MPASARKIRDKPQSRQKYATSSVINSLSARAGLCRRGQARCAQSDFLIARQTSNPSGAAPL</sequence>
<gene>
    <name evidence="2" type="ORF">BTJ39_10595</name>
</gene>
<reference evidence="2 3" key="1">
    <citation type="submission" date="2016-12" db="EMBL/GenBank/DDBJ databases">
        <title>Izhakiella australiana sp. nov. of genus Izhakiella isolated from Australian desert.</title>
        <authorList>
            <person name="Ji M."/>
        </authorList>
    </citation>
    <scope>NUCLEOTIDE SEQUENCE [LARGE SCALE GENOMIC DNA]</scope>
    <source>
        <strain evidence="2 3">D4N98</strain>
    </source>
</reference>
<keyword evidence="3" id="KW-1185">Reference proteome</keyword>
<protein>
    <submittedName>
        <fullName evidence="2">Uncharacterized protein</fullName>
    </submittedName>
</protein>
<dbReference type="Proteomes" id="UP000190667">
    <property type="component" value="Unassembled WGS sequence"/>
</dbReference>
<comment type="caution">
    <text evidence="2">The sequence shown here is derived from an EMBL/GenBank/DDBJ whole genome shotgun (WGS) entry which is preliminary data.</text>
</comment>
<evidence type="ECO:0000313" key="2">
    <source>
        <dbReference type="EMBL" id="OON39888.1"/>
    </source>
</evidence>